<name>A0ABS9UI02_9BACL</name>
<evidence type="ECO:0000256" key="1">
    <source>
        <dbReference type="ARBA" id="ARBA00023125"/>
    </source>
</evidence>
<dbReference type="RefSeq" id="WP_241370937.1">
    <property type="nucleotide sequence ID" value="NZ_JAKZFC010000010.1"/>
</dbReference>
<dbReference type="Gene3D" id="1.10.260.40">
    <property type="entry name" value="lambda repressor-like DNA-binding domains"/>
    <property type="match status" value="1"/>
</dbReference>
<dbReference type="Proteomes" id="UP001316087">
    <property type="component" value="Unassembled WGS sequence"/>
</dbReference>
<evidence type="ECO:0000313" key="3">
    <source>
        <dbReference type="EMBL" id="MCH7323775.1"/>
    </source>
</evidence>
<comment type="caution">
    <text evidence="3">The sequence shown here is derived from an EMBL/GenBank/DDBJ whole genome shotgun (WGS) entry which is preliminary data.</text>
</comment>
<evidence type="ECO:0000313" key="4">
    <source>
        <dbReference type="Proteomes" id="UP001316087"/>
    </source>
</evidence>
<keyword evidence="1" id="KW-0238">DNA-binding</keyword>
<feature type="domain" description="HTH cro/C1-type" evidence="2">
    <location>
        <begin position="12"/>
        <end position="64"/>
    </location>
</feature>
<reference evidence="3 4" key="1">
    <citation type="submission" date="2022-03" db="EMBL/GenBank/DDBJ databases">
        <authorList>
            <person name="Jo J.-H."/>
            <person name="Im W.-T."/>
        </authorList>
    </citation>
    <scope>NUCLEOTIDE SEQUENCE [LARGE SCALE GENOMIC DNA]</scope>
    <source>
        <strain evidence="3 4">MA9</strain>
    </source>
</reference>
<protein>
    <submittedName>
        <fullName evidence="3">Helix-turn-helix domain-containing protein</fullName>
    </submittedName>
</protein>
<gene>
    <name evidence="3" type="ORF">LZ480_18045</name>
</gene>
<dbReference type="InterPro" id="IPR010982">
    <property type="entry name" value="Lambda_DNA-bd_dom_sf"/>
</dbReference>
<dbReference type="PROSITE" id="PS50943">
    <property type="entry name" value="HTH_CROC1"/>
    <property type="match status" value="1"/>
</dbReference>
<dbReference type="SMART" id="SM00530">
    <property type="entry name" value="HTH_XRE"/>
    <property type="match status" value="1"/>
</dbReference>
<accession>A0ABS9UI02</accession>
<evidence type="ECO:0000259" key="2">
    <source>
        <dbReference type="PROSITE" id="PS50943"/>
    </source>
</evidence>
<dbReference type="CDD" id="cd00093">
    <property type="entry name" value="HTH_XRE"/>
    <property type="match status" value="1"/>
</dbReference>
<dbReference type="InterPro" id="IPR001387">
    <property type="entry name" value="Cro/C1-type_HTH"/>
</dbReference>
<proteinExistence type="predicted"/>
<organism evidence="3 4">
    <name type="scientific">Solibacillus palustris</name>
    <dbReference type="NCBI Taxonomy" id="2908203"/>
    <lineage>
        <taxon>Bacteria</taxon>
        <taxon>Bacillati</taxon>
        <taxon>Bacillota</taxon>
        <taxon>Bacilli</taxon>
        <taxon>Bacillales</taxon>
        <taxon>Caryophanaceae</taxon>
        <taxon>Solibacillus</taxon>
    </lineage>
</organism>
<dbReference type="PANTHER" id="PTHR46558">
    <property type="entry name" value="TRACRIPTIONAL REGULATORY PROTEIN-RELATED-RELATED"/>
    <property type="match status" value="1"/>
</dbReference>
<sequence length="370" mass="42415">MSNFRFAAIFMQKRKQLNVTQEDIARYVGISRAAVSKWEKGQSYPDISLLPKLAAYFNVSIDDLLGYEPQMTEQRILKTYADLAAKFTKLPYEEVDKQIEELVKEYFSCFPLLLKMALLYANYFNLAQNKEEATEKIQSLCIRVKEFSGDYKLVNEATIIEALSYILQEEPQKVLALLGEDAKVQLGAEQLIAAAQTMLGETEKAKEIYQVNQYQYLLGMLGNASEMLMLEIANATYFEQIVTRVEAVLDTFQIEKLNVNTALVFYLRAASGFAVQNRTEEALRCIARYVKICMHMDFPVRITGDAYFYLLEDWVKREVILNAQSPRDDESIKKSLYESVVGNPMFESLKEHAQFKSLVTNLQHHLRIGG</sequence>
<dbReference type="EMBL" id="JAKZFC010000010">
    <property type="protein sequence ID" value="MCH7323775.1"/>
    <property type="molecule type" value="Genomic_DNA"/>
</dbReference>
<dbReference type="PANTHER" id="PTHR46558:SF11">
    <property type="entry name" value="HTH-TYPE TRANSCRIPTIONAL REGULATOR XRE"/>
    <property type="match status" value="1"/>
</dbReference>
<dbReference type="Pfam" id="PF01381">
    <property type="entry name" value="HTH_3"/>
    <property type="match status" value="1"/>
</dbReference>
<keyword evidence="4" id="KW-1185">Reference proteome</keyword>
<dbReference type="SUPFAM" id="SSF47413">
    <property type="entry name" value="lambda repressor-like DNA-binding domains"/>
    <property type="match status" value="1"/>
</dbReference>